<feature type="signal peptide" evidence="1">
    <location>
        <begin position="1"/>
        <end position="20"/>
    </location>
</feature>
<protein>
    <submittedName>
        <fullName evidence="2">Transporter</fullName>
    </submittedName>
</protein>
<sequence>MKILNKVALLFVLATQTIYAQTNQETNLWKSGRPDGHAPISVMGDHYHNKGDIMFSYRYMFMNMSDLLQRTSAVNNSYAHDAGYMVTPLKMPMQMHMLGVMYAVSNKVTLSAMMNYITNNMDLQMRMPSGMTSKFSTKSNGFGDLKLGLLYKFINKNKNSLHGIVGLSIPTGTIEAEDETPMSSPNKVQLPYPMQIGSGTYDLDLGFTYLGQTTDFSWGSQLKATYRFGKNEYEYSLGNKYSFNNWFAYKTNNWLSFSGRLEGLVVESINGANPNLMPMMVTTADTSNSGGTFINAGVGFNIYAFKGSLKNVRFGFEYALPIYQEVIGIQLAQQQTFTAGIQYSL</sequence>
<reference evidence="3" key="1">
    <citation type="journal article" date="2019" name="Int. J. Syst. Evol. Microbiol.">
        <title>The Global Catalogue of Microorganisms (GCM) 10K type strain sequencing project: providing services to taxonomists for standard genome sequencing and annotation.</title>
        <authorList>
            <consortium name="The Broad Institute Genomics Platform"/>
            <consortium name="The Broad Institute Genome Sequencing Center for Infectious Disease"/>
            <person name="Wu L."/>
            <person name="Ma J."/>
        </authorList>
    </citation>
    <scope>NUCLEOTIDE SEQUENCE [LARGE SCALE GENOMIC DNA]</scope>
    <source>
        <strain evidence="3">CCUG 60527</strain>
    </source>
</reference>
<keyword evidence="1" id="KW-0732">Signal</keyword>
<evidence type="ECO:0000313" key="2">
    <source>
        <dbReference type="EMBL" id="MFD0992727.1"/>
    </source>
</evidence>
<dbReference type="Proteomes" id="UP001597062">
    <property type="component" value="Unassembled WGS sequence"/>
</dbReference>
<name>A0ABW3JQL5_9FLAO</name>
<dbReference type="EMBL" id="JBHTJR010000030">
    <property type="protein sequence ID" value="MFD0992727.1"/>
    <property type="molecule type" value="Genomic_DNA"/>
</dbReference>
<dbReference type="RefSeq" id="WP_386106300.1">
    <property type="nucleotide sequence ID" value="NZ_JBHTJR010000030.1"/>
</dbReference>
<accession>A0ABW3JQL5</accession>
<organism evidence="2 3">
    <name type="scientific">Tenacibaculum geojense</name>
    <dbReference type="NCBI Taxonomy" id="915352"/>
    <lineage>
        <taxon>Bacteria</taxon>
        <taxon>Pseudomonadati</taxon>
        <taxon>Bacteroidota</taxon>
        <taxon>Flavobacteriia</taxon>
        <taxon>Flavobacteriales</taxon>
        <taxon>Flavobacteriaceae</taxon>
        <taxon>Tenacibaculum</taxon>
    </lineage>
</organism>
<keyword evidence="3" id="KW-1185">Reference proteome</keyword>
<comment type="caution">
    <text evidence="2">The sequence shown here is derived from an EMBL/GenBank/DDBJ whole genome shotgun (WGS) entry which is preliminary data.</text>
</comment>
<gene>
    <name evidence="2" type="ORF">ACFQ1U_05880</name>
</gene>
<evidence type="ECO:0000256" key="1">
    <source>
        <dbReference type="SAM" id="SignalP"/>
    </source>
</evidence>
<evidence type="ECO:0000313" key="3">
    <source>
        <dbReference type="Proteomes" id="UP001597062"/>
    </source>
</evidence>
<proteinExistence type="predicted"/>
<feature type="chain" id="PRO_5045654418" evidence="1">
    <location>
        <begin position="21"/>
        <end position="345"/>
    </location>
</feature>